<evidence type="ECO:0000313" key="2">
    <source>
        <dbReference type="Proteomes" id="UP000276991"/>
    </source>
</evidence>
<organism evidence="1 2">
    <name type="scientific">Acanthocheilonema viteae</name>
    <name type="common">Filarial nematode worm</name>
    <name type="synonym">Dipetalonema viteae</name>
    <dbReference type="NCBI Taxonomy" id="6277"/>
    <lineage>
        <taxon>Eukaryota</taxon>
        <taxon>Metazoa</taxon>
        <taxon>Ecdysozoa</taxon>
        <taxon>Nematoda</taxon>
        <taxon>Chromadorea</taxon>
        <taxon>Rhabditida</taxon>
        <taxon>Spirurina</taxon>
        <taxon>Spiruromorpha</taxon>
        <taxon>Filarioidea</taxon>
        <taxon>Onchocercidae</taxon>
        <taxon>Acanthocheilonema</taxon>
    </lineage>
</organism>
<dbReference type="OrthoDB" id="5818454at2759"/>
<keyword evidence="2" id="KW-1185">Reference proteome</keyword>
<dbReference type="EMBL" id="UPTC01000031">
    <property type="protein sequence ID" value="VBB25669.1"/>
    <property type="molecule type" value="Genomic_DNA"/>
</dbReference>
<reference evidence="1 2" key="1">
    <citation type="submission" date="2018-08" db="EMBL/GenBank/DDBJ databases">
        <authorList>
            <person name="Laetsch R D."/>
            <person name="Stevens L."/>
            <person name="Kumar S."/>
            <person name="Blaxter L. M."/>
        </authorList>
    </citation>
    <scope>NUCLEOTIDE SEQUENCE [LARGE SCALE GENOMIC DNA]</scope>
</reference>
<proteinExistence type="predicted"/>
<accession>A0A498S6U7</accession>
<dbReference type="Proteomes" id="UP000276991">
    <property type="component" value="Unassembled WGS sequence"/>
</dbReference>
<dbReference type="AlphaFoldDB" id="A0A498S6U7"/>
<sequence length="288" mass="33311">MHLDKFRKQSKQLELWKVITLASHYMKLMDSTRPRHVRQAVAYMRELDAAAYRIDSTIETLDQITNEVDNEIGCCAANFKKSFVTKANALESCGLYQLSVQLQKQQKSINDVADDFSRRIRLINGMHDNFKEHKSLLKKCRVFDVDMSAFTKLVRLQCGQLIAPVKERYPVEDLKTLSLVDLVGKNLHRYLDSSFLYMCSNSFLQVIDELNKVIVNLNGLRMVRKLIASTTSPEQNDIAKLMKPKQNRQCQLPAEQHVSRLIRILPPANTEYEYLKCYPYSGNCQNKQ</sequence>
<evidence type="ECO:0000313" key="1">
    <source>
        <dbReference type="EMBL" id="VBB25669.1"/>
    </source>
</evidence>
<protein>
    <submittedName>
        <fullName evidence="1">Uncharacterized protein</fullName>
    </submittedName>
</protein>
<gene>
    <name evidence="1" type="ORF">NAV_LOCUS499</name>
</gene>
<name>A0A498S6U7_ACAVI</name>